<reference evidence="3" key="1">
    <citation type="submission" date="2024-05" db="EMBL/GenBank/DDBJ databases">
        <title>30 novel species of actinomycetes from the DSMZ collection.</title>
        <authorList>
            <person name="Nouioui I."/>
        </authorList>
    </citation>
    <scope>NUCLEOTIDE SEQUENCE</scope>
    <source>
        <strain evidence="3">DSM 40473</strain>
    </source>
</reference>
<dbReference type="GO" id="GO:0005524">
    <property type="term" value="F:ATP binding"/>
    <property type="evidence" value="ECO:0007669"/>
    <property type="project" value="UniProtKB-KW"/>
</dbReference>
<evidence type="ECO:0000256" key="1">
    <source>
        <dbReference type="ARBA" id="ARBA00022527"/>
    </source>
</evidence>
<dbReference type="InterPro" id="IPR050267">
    <property type="entry name" value="Anti-sigma-factor_SerPK"/>
</dbReference>
<protein>
    <submittedName>
        <fullName evidence="3">ATP-binding protein</fullName>
    </submittedName>
</protein>
<keyword evidence="3" id="KW-0067">ATP-binding</keyword>
<dbReference type="PANTHER" id="PTHR35526">
    <property type="entry name" value="ANTI-SIGMA-F FACTOR RSBW-RELATED"/>
    <property type="match status" value="1"/>
</dbReference>
<evidence type="ECO:0000259" key="2">
    <source>
        <dbReference type="Pfam" id="PF13581"/>
    </source>
</evidence>
<keyword evidence="1" id="KW-0808">Transferase</keyword>
<proteinExistence type="predicted"/>
<keyword evidence="1" id="KW-0418">Kinase</keyword>
<dbReference type="SUPFAM" id="SSF55874">
    <property type="entry name" value="ATPase domain of HSP90 chaperone/DNA topoisomerase II/histidine kinase"/>
    <property type="match status" value="1"/>
</dbReference>
<accession>A0ABU2SX51</accession>
<dbReference type="CDD" id="cd16936">
    <property type="entry name" value="HATPase_RsbW-like"/>
    <property type="match status" value="1"/>
</dbReference>
<sequence length="115" mass="12558">MARDELRSALADWGLTEIEEPAVLVLSELVTNAIRHPQVEDRHIETSFCHGAEGVRLAVDDADERRLPRLRAPGGVGGRGLVLVEALTDRWGVRARCGVGKSVWAVITVPGGRWL</sequence>
<dbReference type="InterPro" id="IPR003594">
    <property type="entry name" value="HATPase_dom"/>
</dbReference>
<dbReference type="RefSeq" id="WP_311613978.1">
    <property type="nucleotide sequence ID" value="NZ_JAVRFI010000020.1"/>
</dbReference>
<dbReference type="PANTHER" id="PTHR35526:SF3">
    <property type="entry name" value="ANTI-SIGMA-F FACTOR RSBW"/>
    <property type="match status" value="1"/>
</dbReference>
<dbReference type="EMBL" id="JAVRFI010000020">
    <property type="protein sequence ID" value="MDT0452504.1"/>
    <property type="molecule type" value="Genomic_DNA"/>
</dbReference>
<keyword evidence="3" id="KW-0547">Nucleotide-binding</keyword>
<dbReference type="Proteomes" id="UP001180531">
    <property type="component" value="Unassembled WGS sequence"/>
</dbReference>
<dbReference type="Gene3D" id="3.30.565.10">
    <property type="entry name" value="Histidine kinase-like ATPase, C-terminal domain"/>
    <property type="match status" value="1"/>
</dbReference>
<organism evidence="3 4">
    <name type="scientific">Streptomyces hesseae</name>
    <dbReference type="NCBI Taxonomy" id="3075519"/>
    <lineage>
        <taxon>Bacteria</taxon>
        <taxon>Bacillati</taxon>
        <taxon>Actinomycetota</taxon>
        <taxon>Actinomycetes</taxon>
        <taxon>Kitasatosporales</taxon>
        <taxon>Streptomycetaceae</taxon>
        <taxon>Streptomyces</taxon>
    </lineage>
</organism>
<comment type="caution">
    <text evidence="3">The sequence shown here is derived from an EMBL/GenBank/DDBJ whole genome shotgun (WGS) entry which is preliminary data.</text>
</comment>
<feature type="domain" description="Histidine kinase/HSP90-like ATPase" evidence="2">
    <location>
        <begin position="2"/>
        <end position="105"/>
    </location>
</feature>
<evidence type="ECO:0000313" key="4">
    <source>
        <dbReference type="Proteomes" id="UP001180531"/>
    </source>
</evidence>
<gene>
    <name evidence="3" type="ORF">RM609_25930</name>
</gene>
<keyword evidence="1" id="KW-0723">Serine/threonine-protein kinase</keyword>
<dbReference type="InterPro" id="IPR036890">
    <property type="entry name" value="HATPase_C_sf"/>
</dbReference>
<dbReference type="Pfam" id="PF13581">
    <property type="entry name" value="HATPase_c_2"/>
    <property type="match status" value="1"/>
</dbReference>
<keyword evidence="4" id="KW-1185">Reference proteome</keyword>
<evidence type="ECO:0000313" key="3">
    <source>
        <dbReference type="EMBL" id="MDT0452504.1"/>
    </source>
</evidence>
<name>A0ABU2SX51_9ACTN</name>